<feature type="transmembrane region" description="Helical" evidence="9">
    <location>
        <begin position="413"/>
        <end position="432"/>
    </location>
</feature>
<comment type="subcellular location">
    <subcellularLocation>
        <location evidence="1">Membrane</location>
        <topology evidence="1">Multi-pass membrane protein</topology>
    </subcellularLocation>
</comment>
<evidence type="ECO:0000256" key="8">
    <source>
        <dbReference type="SAM" id="MobiDB-lite"/>
    </source>
</evidence>
<dbReference type="PROSITE" id="PS50261">
    <property type="entry name" value="G_PROTEIN_RECEP_F2_4"/>
    <property type="match status" value="1"/>
</dbReference>
<keyword evidence="12" id="KW-1185">Reference proteome</keyword>
<dbReference type="GO" id="GO:0007166">
    <property type="term" value="P:cell surface receptor signaling pathway"/>
    <property type="evidence" value="ECO:0007669"/>
    <property type="project" value="InterPro"/>
</dbReference>
<name>A0AA88H6R9_ARTSF</name>
<evidence type="ECO:0000256" key="6">
    <source>
        <dbReference type="ARBA" id="ARBA00023040"/>
    </source>
</evidence>
<reference evidence="11" key="1">
    <citation type="submission" date="2023-07" db="EMBL/GenBank/DDBJ databases">
        <title>Chromosome-level genome assembly of Artemia franciscana.</title>
        <authorList>
            <person name="Jo E."/>
        </authorList>
    </citation>
    <scope>NUCLEOTIDE SEQUENCE</scope>
    <source>
        <tissue evidence="11">Whole body</tissue>
    </source>
</reference>
<dbReference type="AlphaFoldDB" id="A0AA88H6R9"/>
<dbReference type="Pfam" id="PF00002">
    <property type="entry name" value="7tm_2"/>
    <property type="match status" value="1"/>
</dbReference>
<feature type="domain" description="G-protein coupled receptors family 2 profile 2" evidence="10">
    <location>
        <begin position="385"/>
        <end position="644"/>
    </location>
</feature>
<gene>
    <name evidence="11" type="ORF">QYM36_018434</name>
</gene>
<evidence type="ECO:0000256" key="4">
    <source>
        <dbReference type="ARBA" id="ARBA00022729"/>
    </source>
</evidence>
<dbReference type="InterPro" id="IPR017981">
    <property type="entry name" value="GPCR_2-like_7TM"/>
</dbReference>
<feature type="transmembrane region" description="Helical" evidence="9">
    <location>
        <begin position="592"/>
        <end position="614"/>
    </location>
</feature>
<dbReference type="InterPro" id="IPR052808">
    <property type="entry name" value="GPCR_Mth-like"/>
</dbReference>
<feature type="compositionally biased region" description="Polar residues" evidence="8">
    <location>
        <begin position="672"/>
        <end position="701"/>
    </location>
</feature>
<proteinExistence type="inferred from homology"/>
<dbReference type="GO" id="GO:0016020">
    <property type="term" value="C:membrane"/>
    <property type="evidence" value="ECO:0007669"/>
    <property type="project" value="UniProtKB-SubCell"/>
</dbReference>
<evidence type="ECO:0000313" key="11">
    <source>
        <dbReference type="EMBL" id="KAK2702978.1"/>
    </source>
</evidence>
<evidence type="ECO:0000256" key="3">
    <source>
        <dbReference type="ARBA" id="ARBA00022692"/>
    </source>
</evidence>
<dbReference type="InterPro" id="IPR036272">
    <property type="entry name" value="Methuselah_N_sf"/>
</dbReference>
<feature type="transmembrane region" description="Helical" evidence="9">
    <location>
        <begin position="546"/>
        <end position="571"/>
    </location>
</feature>
<comment type="caution">
    <text evidence="11">The sequence shown here is derived from an EMBL/GenBank/DDBJ whole genome shotgun (WGS) entry which is preliminary data.</text>
</comment>
<dbReference type="EMBL" id="JAVRJZ010000125">
    <property type="protein sequence ID" value="KAK2702978.1"/>
    <property type="molecule type" value="Genomic_DNA"/>
</dbReference>
<feature type="transmembrane region" description="Helical" evidence="9">
    <location>
        <begin position="620"/>
        <end position="642"/>
    </location>
</feature>
<keyword evidence="6" id="KW-0675">Receptor</keyword>
<dbReference type="GO" id="GO:0004930">
    <property type="term" value="F:G protein-coupled receptor activity"/>
    <property type="evidence" value="ECO:0007669"/>
    <property type="project" value="UniProtKB-KW"/>
</dbReference>
<keyword evidence="5 9" id="KW-1133">Transmembrane helix</keyword>
<dbReference type="InterPro" id="IPR023311">
    <property type="entry name" value="Methusela_ecto_dom_2"/>
</dbReference>
<evidence type="ECO:0000259" key="10">
    <source>
        <dbReference type="PROSITE" id="PS50261"/>
    </source>
</evidence>
<dbReference type="Gene3D" id="1.20.1070.10">
    <property type="entry name" value="Rhodopsin 7-helix transmembrane proteins"/>
    <property type="match status" value="1"/>
</dbReference>
<keyword evidence="4" id="KW-0732">Signal</keyword>
<dbReference type="Gene3D" id="2.170.180.11">
    <property type="entry name" value="Methuselah ectodomain, domain 2"/>
    <property type="match status" value="1"/>
</dbReference>
<dbReference type="InterPro" id="IPR000832">
    <property type="entry name" value="GPCR_2_secretin-like"/>
</dbReference>
<keyword evidence="6" id="KW-0297">G-protein coupled receptor</keyword>
<feature type="region of interest" description="Disordered" evidence="8">
    <location>
        <begin position="670"/>
        <end position="701"/>
    </location>
</feature>
<evidence type="ECO:0000313" key="12">
    <source>
        <dbReference type="Proteomes" id="UP001187531"/>
    </source>
</evidence>
<dbReference type="SUPFAM" id="SSF63877">
    <property type="entry name" value="Methuselah ectodomain"/>
    <property type="match status" value="1"/>
</dbReference>
<evidence type="ECO:0000256" key="9">
    <source>
        <dbReference type="SAM" id="Phobius"/>
    </source>
</evidence>
<evidence type="ECO:0000256" key="2">
    <source>
        <dbReference type="ARBA" id="ARBA00008979"/>
    </source>
</evidence>
<evidence type="ECO:0000256" key="1">
    <source>
        <dbReference type="ARBA" id="ARBA00004141"/>
    </source>
</evidence>
<keyword evidence="7 9" id="KW-0472">Membrane</keyword>
<dbReference type="CDD" id="cd15039">
    <property type="entry name" value="7tmB3_Methuselah-like"/>
    <property type="match status" value="1"/>
</dbReference>
<protein>
    <recommendedName>
        <fullName evidence="10">G-protein coupled receptors family 2 profile 2 domain-containing protein</fullName>
    </recommendedName>
</protein>
<dbReference type="Proteomes" id="UP001187531">
    <property type="component" value="Unassembled WGS sequence"/>
</dbReference>
<organism evidence="11 12">
    <name type="scientific">Artemia franciscana</name>
    <name type="common">Brine shrimp</name>
    <name type="synonym">Artemia sanfranciscana</name>
    <dbReference type="NCBI Taxonomy" id="6661"/>
    <lineage>
        <taxon>Eukaryota</taxon>
        <taxon>Metazoa</taxon>
        <taxon>Ecdysozoa</taxon>
        <taxon>Arthropoda</taxon>
        <taxon>Crustacea</taxon>
        <taxon>Branchiopoda</taxon>
        <taxon>Anostraca</taxon>
        <taxon>Artemiidae</taxon>
        <taxon>Artemia</taxon>
    </lineage>
</organism>
<keyword evidence="3 9" id="KW-0812">Transmembrane</keyword>
<sequence>MFIRLGTIYVFYILFTKNYAFSQSSKVTLCCPIGYSLDDKLVCEKLEENRTKAIEKITSIKNIQWESFNERGVFFTTFSEPFIWNSTVIKDIPNYCIDFLKDAENIIQFIPYEKLQDLISKVKVSACCSANEIFDTQSNKCVAVNSKNVVSFPLRLPDNAGFTHIEENTEKLSVKRPLCDQKDKEHLYLNEYCIKDIDCYFNKIPTFDIDSKGSLTITKPNELQERIAGNNFCLSATKEGTTVAEVCRKDCTKFSCVSKCCPKGEELNADHSCSVSKKVTSLPTPVKTLKGKILANSSDLMEIRSGYPLCTIGIITLDSTVGPIKTDMWLLKNGSLVFARFDTSKLYNTYCIDFLKTDGKPSKVIALVCAMEDMFKSAPRGHHETLAVVLVISSLFYGITIIVHLLLPELRNLHGYTVMFQSLCLMVQFIIMSQLKLDENSTGSCTKSGVVIAVIGYYLFEAAFVWLAIMGFDVYIALSGSTIGSYRRRTNYRFLVVYSLIAWGLSAIIVVTAVLIDTSDAPYYIIRPYFGVTSCWFYDHKKILAAYLYGPACIFLVLNLCFFFLLARKLYLASRNSLRLSPGEEGKGKERMLAIFKLFVLMGVGWIFEIISYFADGPVYIWYFTDLFNILKSVFIFVIFICKKRVIDLLGLRYKCLGVIFRKLFKWEPSRPASSVPSQTGTTSRSRATQFTKQPESVTVN</sequence>
<dbReference type="PANTHER" id="PTHR46953">
    <property type="entry name" value="G-PROTEIN COUPLED RECEPTOR MTH-LIKE 1-RELATED"/>
    <property type="match status" value="1"/>
</dbReference>
<comment type="similarity">
    <text evidence="2">Belongs to the G-protein coupled receptor 2 family. Mth subfamily.</text>
</comment>
<accession>A0AA88H6R9</accession>
<keyword evidence="6" id="KW-0807">Transducer</keyword>
<evidence type="ECO:0000256" key="7">
    <source>
        <dbReference type="ARBA" id="ARBA00023136"/>
    </source>
</evidence>
<evidence type="ECO:0000256" key="5">
    <source>
        <dbReference type="ARBA" id="ARBA00022989"/>
    </source>
</evidence>
<dbReference type="PANTHER" id="PTHR46953:SF1">
    <property type="entry name" value="G-PROTEIN COUPLED RECEPTOR MTH-LIKE 1-RELATED"/>
    <property type="match status" value="1"/>
</dbReference>
<feature type="transmembrane region" description="Helical" evidence="9">
    <location>
        <begin position="386"/>
        <end position="407"/>
    </location>
</feature>
<feature type="transmembrane region" description="Helical" evidence="9">
    <location>
        <begin position="495"/>
        <end position="516"/>
    </location>
</feature>